<name>A0A7X0RL81_9BACL</name>
<dbReference type="CDD" id="cd03801">
    <property type="entry name" value="GT4_PimA-like"/>
    <property type="match status" value="1"/>
</dbReference>
<dbReference type="Gene3D" id="3.40.50.2000">
    <property type="entry name" value="Glycogen Phosphorylase B"/>
    <property type="match status" value="2"/>
</dbReference>
<dbReference type="Pfam" id="PF13439">
    <property type="entry name" value="Glyco_transf_4"/>
    <property type="match status" value="1"/>
</dbReference>
<accession>A0A7X0RL81</accession>
<keyword evidence="3" id="KW-0808">Transferase</keyword>
<dbReference type="InterPro" id="IPR050194">
    <property type="entry name" value="Glycosyltransferase_grp1"/>
</dbReference>
<protein>
    <submittedName>
        <fullName evidence="3">Glycosyltransferase family 4 protein</fullName>
    </submittedName>
</protein>
<dbReference type="SUPFAM" id="SSF53756">
    <property type="entry name" value="UDP-Glycosyltransferase/glycogen phosphorylase"/>
    <property type="match status" value="1"/>
</dbReference>
<dbReference type="EMBL" id="JACJVP010000001">
    <property type="protein sequence ID" value="MBB6669396.1"/>
    <property type="molecule type" value="Genomic_DNA"/>
</dbReference>
<dbReference type="InterPro" id="IPR001296">
    <property type="entry name" value="Glyco_trans_1"/>
</dbReference>
<keyword evidence="4" id="KW-1185">Reference proteome</keyword>
<dbReference type="AlphaFoldDB" id="A0A7X0RL81"/>
<dbReference type="PANTHER" id="PTHR45947:SF3">
    <property type="entry name" value="SULFOQUINOVOSYL TRANSFERASE SQD2"/>
    <property type="match status" value="1"/>
</dbReference>
<comment type="caution">
    <text evidence="3">The sequence shown here is derived from an EMBL/GenBank/DDBJ whole genome shotgun (WGS) entry which is preliminary data.</text>
</comment>
<dbReference type="PANTHER" id="PTHR45947">
    <property type="entry name" value="SULFOQUINOVOSYL TRANSFERASE SQD2"/>
    <property type="match status" value="1"/>
</dbReference>
<feature type="domain" description="Glycosyltransferase subfamily 4-like N-terminal" evidence="2">
    <location>
        <begin position="15"/>
        <end position="207"/>
    </location>
</feature>
<evidence type="ECO:0000313" key="3">
    <source>
        <dbReference type="EMBL" id="MBB6669396.1"/>
    </source>
</evidence>
<proteinExistence type="predicted"/>
<evidence type="ECO:0000313" key="4">
    <source>
        <dbReference type="Proteomes" id="UP000547209"/>
    </source>
</evidence>
<dbReference type="Pfam" id="PF00534">
    <property type="entry name" value="Glycos_transf_1"/>
    <property type="match status" value="1"/>
</dbReference>
<dbReference type="RefSeq" id="WP_185140806.1">
    <property type="nucleotide sequence ID" value="NZ_JACJVP010000001.1"/>
</dbReference>
<dbReference type="Proteomes" id="UP000547209">
    <property type="component" value="Unassembled WGS sequence"/>
</dbReference>
<dbReference type="InterPro" id="IPR028098">
    <property type="entry name" value="Glyco_trans_4-like_N"/>
</dbReference>
<organism evidence="3 4">
    <name type="scientific">Cohnella nanjingensis</name>
    <dbReference type="NCBI Taxonomy" id="1387779"/>
    <lineage>
        <taxon>Bacteria</taxon>
        <taxon>Bacillati</taxon>
        <taxon>Bacillota</taxon>
        <taxon>Bacilli</taxon>
        <taxon>Bacillales</taxon>
        <taxon>Paenibacillaceae</taxon>
        <taxon>Cohnella</taxon>
    </lineage>
</organism>
<evidence type="ECO:0000259" key="1">
    <source>
        <dbReference type="Pfam" id="PF00534"/>
    </source>
</evidence>
<dbReference type="GO" id="GO:0016757">
    <property type="term" value="F:glycosyltransferase activity"/>
    <property type="evidence" value="ECO:0007669"/>
    <property type="project" value="InterPro"/>
</dbReference>
<gene>
    <name evidence="3" type="ORF">H7C19_01715</name>
</gene>
<sequence length="420" mass="47740">MKILLATYWHVPHLGGVWGYMVQLREKLESLGHEVDLLGYGDEAGSFVHIVNKNKKLQSDKLLPLLQAMLNPSNYPAIYHNELVKYTEFRRYVFELSVAYFGLDSYDVVHTQDVISTAAIQRIRPERTALVASLHGCVAHEIRMQLKTVHKSATSEIAREYYNQLEYIGATSAEITVVANQWLKNILTDEFRVPSDRMKVIHYGYDIGSFLKQLKTKSTVTRPPNKKVILYSGRLVELKGVQHLLDALGKLKDKRKDWICWIVGDGDMRLELDLQCKVLRLEKDVVFLGKRDDVPSLMAQADIFVLPSMIENQPLSVIEAQLAGKAIIASNVGGLPEIIKHKDTGLLVPPGDVDKLYKYLDRLLADDALRRNLGSRANQWAKSYWSLDVMADQIVGVYQSAIEKRRLLSDDRHEQEMGQV</sequence>
<reference evidence="3 4" key="1">
    <citation type="submission" date="2020-08" db="EMBL/GenBank/DDBJ databases">
        <title>Cohnella phylogeny.</title>
        <authorList>
            <person name="Dunlap C."/>
        </authorList>
    </citation>
    <scope>NUCLEOTIDE SEQUENCE [LARGE SCALE GENOMIC DNA]</scope>
    <source>
        <strain evidence="3 4">DSM 28246</strain>
    </source>
</reference>
<feature type="domain" description="Glycosyl transferase family 1" evidence="1">
    <location>
        <begin position="221"/>
        <end position="380"/>
    </location>
</feature>
<evidence type="ECO:0000259" key="2">
    <source>
        <dbReference type="Pfam" id="PF13439"/>
    </source>
</evidence>